<feature type="transmembrane region" description="Helical" evidence="2">
    <location>
        <begin position="66"/>
        <end position="83"/>
    </location>
</feature>
<proteinExistence type="predicted"/>
<name>C6WCN4_ACTMD</name>
<evidence type="ECO:0000256" key="1">
    <source>
        <dbReference type="SAM" id="MobiDB-lite"/>
    </source>
</evidence>
<keyword evidence="2" id="KW-1133">Transmembrane helix</keyword>
<dbReference type="AlphaFoldDB" id="C6WCN4"/>
<feature type="transmembrane region" description="Helical" evidence="2">
    <location>
        <begin position="42"/>
        <end position="60"/>
    </location>
</feature>
<evidence type="ECO:0000313" key="4">
    <source>
        <dbReference type="Proteomes" id="UP000002213"/>
    </source>
</evidence>
<sequence>MTGAAGAPGSSGSSGAPGPSGPPERIPLDLLDPATVRKRSRMVAVGALIVAGAFGGLVGLLGGQTAGLVTAAIFGVPLLLLAVSEARRRVWLEGSVLSVRAYGTRVVDLKTADSLDVLVTDTRGTRTVGLFARGGHKAINLALALYAGTGGRELGIYPLRTLADVLASRGDAQSLALSELLVAQLRAEARGAAAADRPLYRLGSLAPSGKLAQKLKPEAISRFVAQLD</sequence>
<keyword evidence="2" id="KW-0812">Transmembrane</keyword>
<organism evidence="3 4">
    <name type="scientific">Actinosynnema mirum (strain ATCC 29888 / DSM 43827 / JCM 3225 / NBRC 14064 / NCIMB 13271 / NRRL B-12336 / IMRU 3971 / 101)</name>
    <dbReference type="NCBI Taxonomy" id="446462"/>
    <lineage>
        <taxon>Bacteria</taxon>
        <taxon>Bacillati</taxon>
        <taxon>Actinomycetota</taxon>
        <taxon>Actinomycetes</taxon>
        <taxon>Pseudonocardiales</taxon>
        <taxon>Pseudonocardiaceae</taxon>
        <taxon>Actinosynnema</taxon>
    </lineage>
</organism>
<keyword evidence="2" id="KW-0472">Membrane</keyword>
<dbReference type="EMBL" id="CP001630">
    <property type="protein sequence ID" value="ACU35651.1"/>
    <property type="molecule type" value="Genomic_DNA"/>
</dbReference>
<feature type="region of interest" description="Disordered" evidence="1">
    <location>
        <begin position="1"/>
        <end position="28"/>
    </location>
</feature>
<reference evidence="3 4" key="1">
    <citation type="journal article" date="2009" name="Stand. Genomic Sci.">
        <title>Complete genome sequence of Actinosynnema mirum type strain (101).</title>
        <authorList>
            <person name="Land M."/>
            <person name="Lapidus A."/>
            <person name="Mayilraj S."/>
            <person name="Chen F."/>
            <person name="Copeland A."/>
            <person name="Del Rio T.G."/>
            <person name="Nolan M."/>
            <person name="Lucas S."/>
            <person name="Tice H."/>
            <person name="Cheng J.F."/>
            <person name="Chertkov O."/>
            <person name="Bruce D."/>
            <person name="Goodwin L."/>
            <person name="Pitluck S."/>
            <person name="Rohde M."/>
            <person name="Goker M."/>
            <person name="Pati A."/>
            <person name="Ivanova N."/>
            <person name="Mavromatis K."/>
            <person name="Chen A."/>
            <person name="Palaniappan K."/>
            <person name="Hauser L."/>
            <person name="Chang Y.J."/>
            <person name="Jeffries C.C."/>
            <person name="Brettin T."/>
            <person name="Detter J.C."/>
            <person name="Han C."/>
            <person name="Chain P."/>
            <person name="Tindall B.J."/>
            <person name="Bristow J."/>
            <person name="Eisen J.A."/>
            <person name="Markowitz V."/>
            <person name="Hugenholtz P."/>
            <person name="Kyrpides N.C."/>
            <person name="Klenk H.P."/>
        </authorList>
    </citation>
    <scope>NUCLEOTIDE SEQUENCE [LARGE SCALE GENOMIC DNA]</scope>
    <source>
        <strain evidence="4">ATCC 29888 / DSM 43827 / JCM 3225 / NBRC 14064 / NCIMB 13271 / NRRL B-12336 / IMRU 3971 / 101</strain>
    </source>
</reference>
<dbReference type="eggNOG" id="ENOG5034AQS">
    <property type="taxonomic scope" value="Bacteria"/>
</dbReference>
<gene>
    <name evidence="3" type="ordered locus">Amir_1702</name>
</gene>
<dbReference type="KEGG" id="ami:Amir_1702"/>
<keyword evidence="4" id="KW-1185">Reference proteome</keyword>
<protein>
    <submittedName>
        <fullName evidence="3">Uncharacterized protein</fullName>
    </submittedName>
</protein>
<dbReference type="STRING" id="446462.Amir_1702"/>
<dbReference type="HOGENOM" id="CLU_111106_0_0_11"/>
<feature type="compositionally biased region" description="Low complexity" evidence="1">
    <location>
        <begin position="1"/>
        <end position="17"/>
    </location>
</feature>
<evidence type="ECO:0000256" key="2">
    <source>
        <dbReference type="SAM" id="Phobius"/>
    </source>
</evidence>
<accession>C6WCN4</accession>
<dbReference type="Proteomes" id="UP000002213">
    <property type="component" value="Chromosome"/>
</dbReference>
<evidence type="ECO:0000313" key="3">
    <source>
        <dbReference type="EMBL" id="ACU35651.1"/>
    </source>
</evidence>
<dbReference type="RefSeq" id="WP_015800540.1">
    <property type="nucleotide sequence ID" value="NC_013093.1"/>
</dbReference>